<dbReference type="GO" id="GO:0015288">
    <property type="term" value="F:porin activity"/>
    <property type="evidence" value="ECO:0007669"/>
    <property type="project" value="TreeGrafter"/>
</dbReference>
<dbReference type="STRING" id="1155689.SAMN05444278_10470"/>
<evidence type="ECO:0000256" key="6">
    <source>
        <dbReference type="ARBA" id="ARBA00023136"/>
    </source>
</evidence>
<evidence type="ECO:0000256" key="4">
    <source>
        <dbReference type="ARBA" id="ARBA00022452"/>
    </source>
</evidence>
<dbReference type="Pfam" id="PF02321">
    <property type="entry name" value="OEP"/>
    <property type="match status" value="2"/>
</dbReference>
<dbReference type="Gene3D" id="1.20.1600.10">
    <property type="entry name" value="Outer membrane efflux proteins (OEP)"/>
    <property type="match status" value="1"/>
</dbReference>
<gene>
    <name evidence="9" type="ORF">SAMN05444278_10470</name>
</gene>
<evidence type="ECO:0000256" key="2">
    <source>
        <dbReference type="ARBA" id="ARBA00007613"/>
    </source>
</evidence>
<dbReference type="GO" id="GO:0015562">
    <property type="term" value="F:efflux transmembrane transporter activity"/>
    <property type="evidence" value="ECO:0007669"/>
    <property type="project" value="InterPro"/>
</dbReference>
<keyword evidence="10" id="KW-1185">Reference proteome</keyword>
<evidence type="ECO:0000313" key="9">
    <source>
        <dbReference type="EMBL" id="SHE68579.1"/>
    </source>
</evidence>
<protein>
    <submittedName>
        <fullName evidence="9">Outer membrane protein TolC</fullName>
    </submittedName>
</protein>
<dbReference type="OrthoDB" id="13803at2"/>
<evidence type="ECO:0000313" key="10">
    <source>
        <dbReference type="Proteomes" id="UP000184462"/>
    </source>
</evidence>
<dbReference type="InterPro" id="IPR003423">
    <property type="entry name" value="OMP_efflux"/>
</dbReference>
<keyword evidence="3" id="KW-0813">Transport</keyword>
<feature type="coiled-coil region" evidence="8">
    <location>
        <begin position="347"/>
        <end position="381"/>
    </location>
</feature>
<keyword evidence="4" id="KW-1134">Transmembrane beta strand</keyword>
<sequence length="433" mass="49333">MRFIIYSLSLMFSLGIWAQESKYLHLDSLLSKVESNNLKLQISAAQTKAAKSEYQQSNAVFLPNISANYSVISTTNPLMAFGSKLNQEILTQNDFNPALLNDPDRIENFSTTISVEQGLLNFDKFAERKAAKYAYLAQQYQGERLKQALNLETKTSFMQLQLAYKNRDVMKKALKTAEAYLKQITDFYDEGLVQKADVLAVNIRVNDLETKVDQAEASIKNISDQLAFLMQDNSEVVYIPKTKLNLKLHQTNNQNALESRADLQAINLGVQAQEQLLKSNQLSYLPRLNAFGNLQLFDDEFLQADAQGYLVGVQLKWDIFKGYQRIAKTKTEKAKLNIAKLEAKAYQDEAQNEIKSTKRQLDNLSKAITTAQISVNQAKEALRIIEDRFDEGLEKSSDVLAAQSKVELQELKYFQTIFNYNYTSYYLNFLTNN</sequence>
<keyword evidence="5" id="KW-0812">Transmembrane</keyword>
<evidence type="ECO:0000256" key="5">
    <source>
        <dbReference type="ARBA" id="ARBA00022692"/>
    </source>
</evidence>
<evidence type="ECO:0000256" key="3">
    <source>
        <dbReference type="ARBA" id="ARBA00022448"/>
    </source>
</evidence>
<keyword evidence="6" id="KW-0472">Membrane</keyword>
<dbReference type="GO" id="GO:0009279">
    <property type="term" value="C:cell outer membrane"/>
    <property type="evidence" value="ECO:0007669"/>
    <property type="project" value="UniProtKB-SubCell"/>
</dbReference>
<feature type="coiled-coil region" evidence="8">
    <location>
        <begin position="198"/>
        <end position="232"/>
    </location>
</feature>
<dbReference type="InterPro" id="IPR051906">
    <property type="entry name" value="TolC-like"/>
</dbReference>
<keyword evidence="7" id="KW-0998">Cell outer membrane</keyword>
<dbReference type="AlphaFoldDB" id="A0A1M4VHX8"/>
<organism evidence="9 10">
    <name type="scientific">Psychroflexus salarius</name>
    <dbReference type="NCBI Taxonomy" id="1155689"/>
    <lineage>
        <taxon>Bacteria</taxon>
        <taxon>Pseudomonadati</taxon>
        <taxon>Bacteroidota</taxon>
        <taxon>Flavobacteriia</taxon>
        <taxon>Flavobacteriales</taxon>
        <taxon>Flavobacteriaceae</taxon>
        <taxon>Psychroflexus</taxon>
    </lineage>
</organism>
<dbReference type="PANTHER" id="PTHR30026">
    <property type="entry name" value="OUTER MEMBRANE PROTEIN TOLC"/>
    <property type="match status" value="1"/>
</dbReference>
<dbReference type="GO" id="GO:1990281">
    <property type="term" value="C:efflux pump complex"/>
    <property type="evidence" value="ECO:0007669"/>
    <property type="project" value="TreeGrafter"/>
</dbReference>
<reference evidence="9 10" key="1">
    <citation type="submission" date="2016-11" db="EMBL/GenBank/DDBJ databases">
        <authorList>
            <person name="Jaros S."/>
            <person name="Januszkiewicz K."/>
            <person name="Wedrychowicz H."/>
        </authorList>
    </citation>
    <scope>NUCLEOTIDE SEQUENCE [LARGE SCALE GENOMIC DNA]</scope>
    <source>
        <strain evidence="9 10">DSM 25661</strain>
    </source>
</reference>
<keyword evidence="8" id="KW-0175">Coiled coil</keyword>
<accession>A0A1M4VHX8</accession>
<evidence type="ECO:0000256" key="8">
    <source>
        <dbReference type="SAM" id="Coils"/>
    </source>
</evidence>
<comment type="subcellular location">
    <subcellularLocation>
        <location evidence="1">Cell outer membrane</location>
    </subcellularLocation>
</comment>
<name>A0A1M4VHX8_9FLAO</name>
<dbReference type="RefSeq" id="WP_073192780.1">
    <property type="nucleotide sequence ID" value="NZ_FQTW01000004.1"/>
</dbReference>
<comment type="similarity">
    <text evidence="2">Belongs to the outer membrane factor (OMF) (TC 1.B.17) family.</text>
</comment>
<dbReference type="PANTHER" id="PTHR30026:SF21">
    <property type="entry name" value="SLR1270 PROTEIN"/>
    <property type="match status" value="1"/>
</dbReference>
<evidence type="ECO:0000256" key="1">
    <source>
        <dbReference type="ARBA" id="ARBA00004442"/>
    </source>
</evidence>
<dbReference type="Proteomes" id="UP000184462">
    <property type="component" value="Unassembled WGS sequence"/>
</dbReference>
<dbReference type="SUPFAM" id="SSF56954">
    <property type="entry name" value="Outer membrane efflux proteins (OEP)"/>
    <property type="match status" value="1"/>
</dbReference>
<dbReference type="EMBL" id="FQTW01000004">
    <property type="protein sequence ID" value="SHE68579.1"/>
    <property type="molecule type" value="Genomic_DNA"/>
</dbReference>
<evidence type="ECO:0000256" key="7">
    <source>
        <dbReference type="ARBA" id="ARBA00023237"/>
    </source>
</evidence>
<proteinExistence type="inferred from homology"/>